<dbReference type="EMBL" id="JANPWB010000007">
    <property type="protein sequence ID" value="KAJ1171882.1"/>
    <property type="molecule type" value="Genomic_DNA"/>
</dbReference>
<feature type="chain" id="PRO_5043787395" description="Sushi domain-containing protein" evidence="5">
    <location>
        <begin position="19"/>
        <end position="330"/>
    </location>
</feature>
<feature type="signal peptide" evidence="5">
    <location>
        <begin position="1"/>
        <end position="18"/>
    </location>
</feature>
<evidence type="ECO:0000256" key="5">
    <source>
        <dbReference type="SAM" id="SignalP"/>
    </source>
</evidence>
<keyword evidence="1 4" id="KW-0768">Sushi</keyword>
<dbReference type="PANTHER" id="PTHR45785:SF16">
    <property type="entry name" value="COAGULATION FACTOR XIII B CHAIN ISOFORM X1"/>
    <property type="match status" value="1"/>
</dbReference>
<gene>
    <name evidence="7" type="ORF">NDU88_003739</name>
</gene>
<comment type="caution">
    <text evidence="4">Lacks conserved residue(s) required for the propagation of feature annotation.</text>
</comment>
<feature type="domain" description="Sushi" evidence="6">
    <location>
        <begin position="21"/>
        <end position="88"/>
    </location>
</feature>
<evidence type="ECO:0000256" key="4">
    <source>
        <dbReference type="PROSITE-ProRule" id="PRU00302"/>
    </source>
</evidence>
<comment type="caution">
    <text evidence="7">The sequence shown here is derived from an EMBL/GenBank/DDBJ whole genome shotgun (WGS) entry which is preliminary data.</text>
</comment>
<dbReference type="GO" id="GO:0001851">
    <property type="term" value="F:complement component C3b binding"/>
    <property type="evidence" value="ECO:0007669"/>
    <property type="project" value="TreeGrafter"/>
</dbReference>
<dbReference type="PANTHER" id="PTHR45785">
    <property type="entry name" value="COMPLEMENT FACTOR H-RELATED"/>
    <property type="match status" value="1"/>
</dbReference>
<dbReference type="SUPFAM" id="SSF57535">
    <property type="entry name" value="Complement control module/SCR domain"/>
    <property type="match status" value="5"/>
</dbReference>
<keyword evidence="2 5" id="KW-0732">Signal</keyword>
<dbReference type="InterPro" id="IPR000436">
    <property type="entry name" value="Sushi_SCR_CCP_dom"/>
</dbReference>
<dbReference type="InterPro" id="IPR035976">
    <property type="entry name" value="Sushi/SCR/CCP_sf"/>
</dbReference>
<dbReference type="FunFam" id="2.10.70.10:FF:000054">
    <property type="entry name" value="Complement inhibitory factor H"/>
    <property type="match status" value="2"/>
</dbReference>
<feature type="domain" description="Sushi" evidence="6">
    <location>
        <begin position="89"/>
        <end position="144"/>
    </location>
</feature>
<organism evidence="7 8">
    <name type="scientific">Pleurodeles waltl</name>
    <name type="common">Iberian ribbed newt</name>
    <dbReference type="NCBI Taxonomy" id="8319"/>
    <lineage>
        <taxon>Eukaryota</taxon>
        <taxon>Metazoa</taxon>
        <taxon>Chordata</taxon>
        <taxon>Craniata</taxon>
        <taxon>Vertebrata</taxon>
        <taxon>Euteleostomi</taxon>
        <taxon>Amphibia</taxon>
        <taxon>Batrachia</taxon>
        <taxon>Caudata</taxon>
        <taxon>Salamandroidea</taxon>
        <taxon>Salamandridae</taxon>
        <taxon>Pleurodelinae</taxon>
        <taxon>Pleurodeles</taxon>
    </lineage>
</organism>
<accession>A0AAV7T656</accession>
<evidence type="ECO:0000259" key="6">
    <source>
        <dbReference type="PROSITE" id="PS50923"/>
    </source>
</evidence>
<proteinExistence type="predicted"/>
<dbReference type="GO" id="GO:0006956">
    <property type="term" value="P:complement activation"/>
    <property type="evidence" value="ECO:0007669"/>
    <property type="project" value="TreeGrafter"/>
</dbReference>
<dbReference type="Gene3D" id="2.10.70.10">
    <property type="entry name" value="Complement Module, domain 1"/>
    <property type="match status" value="5"/>
</dbReference>
<evidence type="ECO:0000256" key="2">
    <source>
        <dbReference type="ARBA" id="ARBA00022729"/>
    </source>
</evidence>
<protein>
    <recommendedName>
        <fullName evidence="6">Sushi domain-containing protein</fullName>
    </recommendedName>
</protein>
<dbReference type="CDD" id="cd00033">
    <property type="entry name" value="CCP"/>
    <property type="match status" value="1"/>
</dbReference>
<keyword evidence="3" id="KW-1015">Disulfide bond</keyword>
<name>A0AAV7T656_PLEWA</name>
<dbReference type="AlphaFoldDB" id="A0AAV7T656"/>
<evidence type="ECO:0000313" key="7">
    <source>
        <dbReference type="EMBL" id="KAJ1171882.1"/>
    </source>
</evidence>
<sequence>MKTLGCSVLLILWACCSAQGKACEYPEIENGKLSSWSYSYYRSYYFPMSKGREIDYECHSNYATESGYQSGRITCSDEGWSPTPRCLQINCPEPAIPHGTIANSKPVFRKDERLEFNCERGYKYDGRVPECTEEGWNPKPSCKEIECYYETVINGEMLPKRDKYKQDDMVNLHCRSGLVALYSRDRQPTCTKDGWVPPLKCERKACEYPEIENGKLSSWSYSYYRSYYFPMSKGREIDYECHSNYATESGYQSGRITCTDEGWSPTPRCLRSCERPYFKNVDMSFNKPHYTGQTVSFRCHPGFSTHEGQEAGVVECLSNGRFSQVACIRK</sequence>
<dbReference type="GO" id="GO:0005615">
    <property type="term" value="C:extracellular space"/>
    <property type="evidence" value="ECO:0007669"/>
    <property type="project" value="TreeGrafter"/>
</dbReference>
<evidence type="ECO:0000256" key="3">
    <source>
        <dbReference type="ARBA" id="ARBA00023157"/>
    </source>
</evidence>
<reference evidence="7" key="1">
    <citation type="journal article" date="2022" name="bioRxiv">
        <title>Sequencing and chromosome-scale assembly of the giantPleurodeles waltlgenome.</title>
        <authorList>
            <person name="Brown T."/>
            <person name="Elewa A."/>
            <person name="Iarovenko S."/>
            <person name="Subramanian E."/>
            <person name="Araus A.J."/>
            <person name="Petzold A."/>
            <person name="Susuki M."/>
            <person name="Suzuki K.-i.T."/>
            <person name="Hayashi T."/>
            <person name="Toyoda A."/>
            <person name="Oliveira C."/>
            <person name="Osipova E."/>
            <person name="Leigh N.D."/>
            <person name="Simon A."/>
            <person name="Yun M.H."/>
        </authorList>
    </citation>
    <scope>NUCLEOTIDE SEQUENCE</scope>
    <source>
        <strain evidence="7">20211129_DDA</strain>
        <tissue evidence="7">Liver</tissue>
    </source>
</reference>
<evidence type="ECO:0000313" key="8">
    <source>
        <dbReference type="Proteomes" id="UP001066276"/>
    </source>
</evidence>
<feature type="domain" description="Sushi" evidence="6">
    <location>
        <begin position="204"/>
        <end position="271"/>
    </location>
</feature>
<dbReference type="InterPro" id="IPR051503">
    <property type="entry name" value="ComplSys_Reg/VirEntry_Med"/>
</dbReference>
<dbReference type="Proteomes" id="UP001066276">
    <property type="component" value="Chromosome 4_1"/>
</dbReference>
<dbReference type="SMART" id="SM00032">
    <property type="entry name" value="CCP"/>
    <property type="match status" value="5"/>
</dbReference>
<dbReference type="PROSITE" id="PS50923">
    <property type="entry name" value="SUSHI"/>
    <property type="match status" value="3"/>
</dbReference>
<evidence type="ECO:0000256" key="1">
    <source>
        <dbReference type="ARBA" id="ARBA00022659"/>
    </source>
</evidence>
<dbReference type="Pfam" id="PF00084">
    <property type="entry name" value="Sushi"/>
    <property type="match status" value="4"/>
</dbReference>
<keyword evidence="8" id="KW-1185">Reference proteome</keyword>